<evidence type="ECO:0000313" key="2">
    <source>
        <dbReference type="EMBL" id="AEH39524.1"/>
    </source>
</evidence>
<dbReference type="InterPro" id="IPR010994">
    <property type="entry name" value="RuvA_2-like"/>
</dbReference>
<geneLocation type="plasmid" evidence="2 3">
    <name>pHALXA03</name>
</geneLocation>
<keyword evidence="1" id="KW-0472">Membrane</keyword>
<dbReference type="RefSeq" id="WP_013876062.1">
    <property type="nucleotide sequence ID" value="NC_015659.1"/>
</dbReference>
<feature type="transmembrane region" description="Helical" evidence="1">
    <location>
        <begin position="6"/>
        <end position="25"/>
    </location>
</feature>
<keyword evidence="3" id="KW-1185">Reference proteome</keyword>
<accession>F8DET4</accession>
<dbReference type="EMBL" id="CP002842">
    <property type="protein sequence ID" value="AEH39524.1"/>
    <property type="molecule type" value="Genomic_DNA"/>
</dbReference>
<evidence type="ECO:0000313" key="3">
    <source>
        <dbReference type="Proteomes" id="UP000006794"/>
    </source>
</evidence>
<dbReference type="GeneID" id="10795638"/>
<dbReference type="KEGG" id="hxa:Halxa_0284"/>
<evidence type="ECO:0000256" key="1">
    <source>
        <dbReference type="SAM" id="Phobius"/>
    </source>
</evidence>
<sequence length="128" mass="14773">MFRDPSWLSVLIILGAVVLSILSTVKERLSSDPNPTNQRVAELQDKRVDGLIDEQEFERRLEFVLDERNARIRAVVETVPGIGDNRSKAIAREYDDLEDLRESDRERLESVPDIGEQRAENVLERVRE</sequence>
<dbReference type="Gene3D" id="1.10.150.20">
    <property type="entry name" value="5' to 3' exonuclease, C-terminal subdomain"/>
    <property type="match status" value="1"/>
</dbReference>
<dbReference type="SUPFAM" id="SSF47781">
    <property type="entry name" value="RuvA domain 2-like"/>
    <property type="match status" value="1"/>
</dbReference>
<dbReference type="Proteomes" id="UP000006794">
    <property type="component" value="Plasmid pHALXA03"/>
</dbReference>
<protein>
    <submittedName>
        <fullName evidence="2">Uncharacterized protein</fullName>
    </submittedName>
</protein>
<dbReference type="Pfam" id="PF14520">
    <property type="entry name" value="HHH_5"/>
    <property type="match status" value="1"/>
</dbReference>
<keyword evidence="1" id="KW-0812">Transmembrane</keyword>
<reference evidence="3" key="1">
    <citation type="journal article" date="2012" name="Stand. Genomic Sci.">
        <title>Complete genome sequence of Halopiger xanaduensis type strain (SH-6(T)).</title>
        <authorList>
            <person name="Anderson I."/>
            <person name="Tindall B.J."/>
            <person name="Rohde M."/>
            <person name="Lucas S."/>
            <person name="Han J."/>
            <person name="Lapidus A."/>
            <person name="Cheng J.F."/>
            <person name="Goodwin L."/>
            <person name="Pitluck S."/>
            <person name="Peters L."/>
            <person name="Pati A."/>
            <person name="Mikhailova N."/>
            <person name="Pagani I."/>
            <person name="Teshima H."/>
            <person name="Han C."/>
            <person name="Tapia R."/>
            <person name="Land M."/>
            <person name="Woyke T."/>
            <person name="Klenk H.P."/>
            <person name="Kyrpides N."/>
            <person name="Ivanova N."/>
        </authorList>
    </citation>
    <scope>NUCLEOTIDE SEQUENCE [LARGE SCALE GENOMIC DNA]</scope>
    <source>
        <strain evidence="3">DSM 18323 / JCM 14033 / SH-6</strain>
        <plasmid evidence="3">Plasmid pHALXA03</plasmid>
    </source>
</reference>
<keyword evidence="1" id="KW-1133">Transmembrane helix</keyword>
<name>F8DET4_HALXS</name>
<dbReference type="OrthoDB" id="203056at2157"/>
<keyword evidence="2" id="KW-0614">Plasmid</keyword>
<dbReference type="HOGENOM" id="CLU_2021458_0_0_2"/>
<organism evidence="2 3">
    <name type="scientific">Halopiger xanaduensis (strain DSM 18323 / JCM 14033 / SH-6)</name>
    <dbReference type="NCBI Taxonomy" id="797210"/>
    <lineage>
        <taxon>Archaea</taxon>
        <taxon>Methanobacteriati</taxon>
        <taxon>Methanobacteriota</taxon>
        <taxon>Stenosarchaea group</taxon>
        <taxon>Halobacteria</taxon>
        <taxon>Halobacteriales</taxon>
        <taxon>Natrialbaceae</taxon>
        <taxon>Halopiger</taxon>
    </lineage>
</organism>
<gene>
    <name evidence="2" type="ordered locus">Halxa_0284</name>
</gene>
<proteinExistence type="predicted"/>
<dbReference type="AlphaFoldDB" id="F8DET4"/>